<organism evidence="2 3">
    <name type="scientific">Protopolystoma xenopodis</name>
    <dbReference type="NCBI Taxonomy" id="117903"/>
    <lineage>
        <taxon>Eukaryota</taxon>
        <taxon>Metazoa</taxon>
        <taxon>Spiralia</taxon>
        <taxon>Lophotrochozoa</taxon>
        <taxon>Platyhelminthes</taxon>
        <taxon>Monogenea</taxon>
        <taxon>Polyopisthocotylea</taxon>
        <taxon>Polystomatidea</taxon>
        <taxon>Polystomatidae</taxon>
        <taxon>Protopolystoma</taxon>
    </lineage>
</organism>
<comment type="caution">
    <text evidence="2">The sequence shown here is derived from an EMBL/GenBank/DDBJ whole genome shotgun (WGS) entry which is preliminary data.</text>
</comment>
<feature type="region of interest" description="Disordered" evidence="1">
    <location>
        <begin position="80"/>
        <end position="100"/>
    </location>
</feature>
<name>A0A3S5CHR7_9PLAT</name>
<reference evidence="2" key="1">
    <citation type="submission" date="2018-11" db="EMBL/GenBank/DDBJ databases">
        <authorList>
            <consortium name="Pathogen Informatics"/>
        </authorList>
    </citation>
    <scope>NUCLEOTIDE SEQUENCE</scope>
</reference>
<proteinExistence type="predicted"/>
<evidence type="ECO:0000313" key="3">
    <source>
        <dbReference type="Proteomes" id="UP000784294"/>
    </source>
</evidence>
<dbReference type="Proteomes" id="UP000784294">
    <property type="component" value="Unassembled WGS sequence"/>
</dbReference>
<evidence type="ECO:0000256" key="1">
    <source>
        <dbReference type="SAM" id="MobiDB-lite"/>
    </source>
</evidence>
<dbReference type="AlphaFoldDB" id="A0A3S5CHR7"/>
<evidence type="ECO:0000313" key="2">
    <source>
        <dbReference type="EMBL" id="VEL09392.1"/>
    </source>
</evidence>
<gene>
    <name evidence="2" type="ORF">PXEA_LOCUS2832</name>
</gene>
<sequence>MALLDRAIQSISFPSQSLSAAIVTQTLLIHPSFGCICVFVQPCVSSLSACAPRYRRLHLHVCMRSFRQSLFFTSLATSQTDCPTRRHSYPDPATDHLSTAHQHELRLRSSGKRGCPVHN</sequence>
<accession>A0A3S5CHR7</accession>
<keyword evidence="3" id="KW-1185">Reference proteome</keyword>
<protein>
    <submittedName>
        <fullName evidence="2">Uncharacterized protein</fullName>
    </submittedName>
</protein>
<dbReference type="EMBL" id="CAAALY010006216">
    <property type="protein sequence ID" value="VEL09392.1"/>
    <property type="molecule type" value="Genomic_DNA"/>
</dbReference>